<evidence type="ECO:0000313" key="2">
    <source>
        <dbReference type="Proteomes" id="UP001196413"/>
    </source>
</evidence>
<evidence type="ECO:0000313" key="1">
    <source>
        <dbReference type="EMBL" id="KAJ1365939.1"/>
    </source>
</evidence>
<organism evidence="1 2">
    <name type="scientific">Parelaphostrongylus tenuis</name>
    <name type="common">Meningeal worm</name>
    <dbReference type="NCBI Taxonomy" id="148309"/>
    <lineage>
        <taxon>Eukaryota</taxon>
        <taxon>Metazoa</taxon>
        <taxon>Ecdysozoa</taxon>
        <taxon>Nematoda</taxon>
        <taxon>Chromadorea</taxon>
        <taxon>Rhabditida</taxon>
        <taxon>Rhabditina</taxon>
        <taxon>Rhabditomorpha</taxon>
        <taxon>Strongyloidea</taxon>
        <taxon>Metastrongylidae</taxon>
        <taxon>Parelaphostrongylus</taxon>
    </lineage>
</organism>
<sequence length="72" mass="8544">MVHFDETATCPDQEVKKRFSKIRMSIRYLQTIYCRSCRNPKYCETVVDFLNWSTAITSLLQSFSQDLLNRES</sequence>
<dbReference type="Proteomes" id="UP001196413">
    <property type="component" value="Unassembled WGS sequence"/>
</dbReference>
<dbReference type="EMBL" id="JAHQIW010005410">
    <property type="protein sequence ID" value="KAJ1365939.1"/>
    <property type="molecule type" value="Genomic_DNA"/>
</dbReference>
<protein>
    <submittedName>
        <fullName evidence="1">Uncharacterized protein</fullName>
    </submittedName>
</protein>
<proteinExistence type="predicted"/>
<comment type="caution">
    <text evidence="1">The sequence shown here is derived from an EMBL/GenBank/DDBJ whole genome shotgun (WGS) entry which is preliminary data.</text>
</comment>
<name>A0AAD5QY47_PARTN</name>
<reference evidence="1" key="1">
    <citation type="submission" date="2021-06" db="EMBL/GenBank/DDBJ databases">
        <title>Parelaphostrongylus tenuis whole genome reference sequence.</title>
        <authorList>
            <person name="Garwood T.J."/>
            <person name="Larsen P.A."/>
            <person name="Fountain-Jones N.M."/>
            <person name="Garbe J.R."/>
            <person name="Macchietto M.G."/>
            <person name="Kania S.A."/>
            <person name="Gerhold R.W."/>
            <person name="Richards J.E."/>
            <person name="Wolf T.M."/>
        </authorList>
    </citation>
    <scope>NUCLEOTIDE SEQUENCE</scope>
    <source>
        <strain evidence="1">MNPRO001-30</strain>
        <tissue evidence="1">Meninges</tissue>
    </source>
</reference>
<dbReference type="AlphaFoldDB" id="A0AAD5QY47"/>
<gene>
    <name evidence="1" type="ORF">KIN20_026426</name>
</gene>
<accession>A0AAD5QY47</accession>
<keyword evidence="2" id="KW-1185">Reference proteome</keyword>